<accession>A0A7D5YVX7</accession>
<protein>
    <submittedName>
        <fullName evidence="2">Uncharacterized protein</fullName>
    </submittedName>
</protein>
<dbReference type="GeneID" id="90967666"/>
<feature type="region of interest" description="Disordered" evidence="1">
    <location>
        <begin position="1"/>
        <end position="22"/>
    </location>
</feature>
<dbReference type="EMBL" id="CP058933">
    <property type="protein sequence ID" value="QLI67364.1"/>
    <property type="molecule type" value="Genomic_DNA"/>
</dbReference>
<keyword evidence="3" id="KW-1185">Reference proteome</keyword>
<evidence type="ECO:0000256" key="1">
    <source>
        <dbReference type="SAM" id="MobiDB-lite"/>
    </source>
</evidence>
<evidence type="ECO:0000313" key="3">
    <source>
        <dbReference type="Proteomes" id="UP000510686"/>
    </source>
</evidence>
<reference evidence="2 3" key="1">
    <citation type="submission" date="2020-07" db="EMBL/GenBank/DDBJ databases">
        <title>Telomere length de novo assembly of all 7 chromosomes of the fungus, Metarhizium brunneum, using a novel assembly pipeline.</title>
        <authorList>
            <person name="Saud z."/>
            <person name="Kortsinoglou A."/>
            <person name="Kouvelis V.N."/>
            <person name="Butt T.M."/>
        </authorList>
    </citation>
    <scope>NUCLEOTIDE SEQUENCE [LARGE SCALE GENOMIC DNA]</scope>
    <source>
        <strain evidence="2 3">4556</strain>
    </source>
</reference>
<dbReference type="AlphaFoldDB" id="A0A7D5YVX7"/>
<name>A0A7D5YVX7_9HYPO</name>
<dbReference type="Proteomes" id="UP000510686">
    <property type="component" value="Chromosome 2"/>
</dbReference>
<evidence type="ECO:0000313" key="2">
    <source>
        <dbReference type="EMBL" id="QLI67364.1"/>
    </source>
</evidence>
<dbReference type="KEGG" id="mbrn:90967666"/>
<gene>
    <name evidence="2" type="ORF">G6M90_00g041020</name>
</gene>
<organism evidence="2 3">
    <name type="scientific">Metarhizium brunneum</name>
    <dbReference type="NCBI Taxonomy" id="500148"/>
    <lineage>
        <taxon>Eukaryota</taxon>
        <taxon>Fungi</taxon>
        <taxon>Dikarya</taxon>
        <taxon>Ascomycota</taxon>
        <taxon>Pezizomycotina</taxon>
        <taxon>Sordariomycetes</taxon>
        <taxon>Hypocreomycetidae</taxon>
        <taxon>Hypocreales</taxon>
        <taxon>Clavicipitaceae</taxon>
        <taxon>Metarhizium</taxon>
    </lineage>
</organism>
<proteinExistence type="predicted"/>
<sequence>MAITTATIVQGGKGRPAPGTAGAFECDSRFSMTLPGGMWLRSRSVTTTPGAKR</sequence>
<dbReference type="RefSeq" id="XP_065986357.1">
    <property type="nucleotide sequence ID" value="XM_066130278.1"/>
</dbReference>